<sequence>MFDFGLPAPGVLGGLDDAGLVEAMRAAGRLQAAWLARVFAAAAELYHRREAEQEIANREIWAIDGWEAVAAEIAAAQGISRGRAAGQLRIGLALAERLPGLAALFAAGVVDYQVVAAVVHRTDLMLDPDAIPRMDRWLERNAARWGTWSRNRIVEAVDYWVQVLEPAAVREARTFDQSRHIGISPQHSGLAEIFGDVRTSDALAFDQRLTELAATVCKSDPRTKDERRADALSALTAGAATMVCECGTPDCPAATGDAPVGAVMIHVLAERATLDGHSETPGYVPGFGGLSAEAVRRVAKSAKLRTVRHPNDAPPEPGYRPSAALADFIRCRDLTCRFPGCGRSAEFADIDHTVPYPLGPTHASNLKLLCRLHHLLKTFWTGENGWRDRQEPDGTVIWTAPTGHTYITKPGGALYFPQLAVPTGELDLPTWSPVGNRGLMMPTRRRTRTQDRAYRIWLERNHNEARIAVEAVEAAEAAQRRAHAACNDPPPF</sequence>
<dbReference type="GO" id="GO:0016787">
    <property type="term" value="F:hydrolase activity"/>
    <property type="evidence" value="ECO:0007669"/>
    <property type="project" value="UniProtKB-KW"/>
</dbReference>
<proteinExistence type="predicted"/>
<keyword evidence="2" id="KW-0255">Endonuclease</keyword>
<dbReference type="RefSeq" id="WP_225406447.1">
    <property type="nucleotide sequence ID" value="NZ_JAYJJR010000012.1"/>
</dbReference>
<dbReference type="EC" id="3.1.-.-" evidence="2"/>
<reference evidence="2 3" key="1">
    <citation type="submission" date="2023-12" db="EMBL/GenBank/DDBJ databases">
        <title>Description of new species of Mycobacterium terrae complex isolated from sewage at the Sao Paulo Zoological Park Foundation in Brazil.</title>
        <authorList>
            <person name="Romagnoli C.L."/>
            <person name="Conceicao E.C."/>
            <person name="Machado E."/>
            <person name="Barreto L.B.P.F."/>
            <person name="Sharma A."/>
            <person name="Silva N.M."/>
            <person name="Marques L.E."/>
            <person name="Juliana M.A."/>
            <person name="Lourenco M.C.S."/>
            <person name="Digiampietri L.A."/>
            <person name="Suffys P.N."/>
            <person name="Viana-Niero C."/>
        </authorList>
    </citation>
    <scope>NUCLEOTIDE SEQUENCE [LARGE SCALE GENOMIC DNA]</scope>
    <source>
        <strain evidence="2 3">MYC098</strain>
    </source>
</reference>
<dbReference type="EMBL" id="JAYJJR010000012">
    <property type="protein sequence ID" value="MEB3022794.1"/>
    <property type="molecule type" value="Genomic_DNA"/>
</dbReference>
<dbReference type="Proteomes" id="UP001299596">
    <property type="component" value="Unassembled WGS sequence"/>
</dbReference>
<gene>
    <name evidence="2" type="ORF">K6T79_17260</name>
</gene>
<comment type="caution">
    <text evidence="2">The sequence shown here is derived from an EMBL/GenBank/DDBJ whole genome shotgun (WGS) entry which is preliminary data.</text>
</comment>
<evidence type="ECO:0000259" key="1">
    <source>
        <dbReference type="SMART" id="SM00507"/>
    </source>
</evidence>
<keyword evidence="3" id="KW-1185">Reference proteome</keyword>
<protein>
    <submittedName>
        <fullName evidence="2">HNH endonuclease signature motif containing protein</fullName>
        <ecNumber evidence="2">3.1.-.-</ecNumber>
    </submittedName>
</protein>
<dbReference type="InterPro" id="IPR003615">
    <property type="entry name" value="HNH_nuc"/>
</dbReference>
<name>A0ABU5XKU5_9MYCO</name>
<keyword evidence="2" id="KW-0540">Nuclease</keyword>
<dbReference type="Pfam" id="PF02720">
    <property type="entry name" value="DUF222"/>
    <property type="match status" value="1"/>
</dbReference>
<keyword evidence="2" id="KW-0378">Hydrolase</keyword>
<organism evidence="2 3">
    <name type="scientific">[Mycobacterium] crassicus</name>
    <dbReference type="NCBI Taxonomy" id="2872309"/>
    <lineage>
        <taxon>Bacteria</taxon>
        <taxon>Bacillati</taxon>
        <taxon>Actinomycetota</taxon>
        <taxon>Actinomycetes</taxon>
        <taxon>Mycobacteriales</taxon>
        <taxon>Mycobacteriaceae</taxon>
        <taxon>Mycolicibacter</taxon>
    </lineage>
</organism>
<dbReference type="InterPro" id="IPR003870">
    <property type="entry name" value="DUF222"/>
</dbReference>
<evidence type="ECO:0000313" key="3">
    <source>
        <dbReference type="Proteomes" id="UP001299596"/>
    </source>
</evidence>
<dbReference type="SMART" id="SM00507">
    <property type="entry name" value="HNHc"/>
    <property type="match status" value="1"/>
</dbReference>
<evidence type="ECO:0000313" key="2">
    <source>
        <dbReference type="EMBL" id="MEB3022794.1"/>
    </source>
</evidence>
<feature type="domain" description="HNH nuclease" evidence="1">
    <location>
        <begin position="324"/>
        <end position="375"/>
    </location>
</feature>
<accession>A0ABU5XKU5</accession>
<dbReference type="CDD" id="cd00085">
    <property type="entry name" value="HNHc"/>
    <property type="match status" value="1"/>
</dbReference>
<dbReference type="GO" id="GO:0004519">
    <property type="term" value="F:endonuclease activity"/>
    <property type="evidence" value="ECO:0007669"/>
    <property type="project" value="UniProtKB-KW"/>
</dbReference>